<evidence type="ECO:0000313" key="2">
    <source>
        <dbReference type="EMBL" id="EFG46388.1"/>
    </source>
</evidence>
<sequence>MAFRKGRPLARFIRSIVVVTLVALATSACAIGVISEEEFAQQMFERGGGIAAPRVEQALHDFAQHGGYDDVEKTQLRRISFQGSNFSFVGDVLNAQNPVENDWVFSQPSRKASPRENSTDSYFLAQDIPTIFRKDPATLIRNMRDEVDGAEITGFDLMVRVGNETIVADAQGAAPGGEVQDAPVPQRTENVSLHGTVKGPRIGLVSFEFDPQTGEVISRD</sequence>
<protein>
    <recommendedName>
        <fullName evidence="4">Lipoprotein</fullName>
    </recommendedName>
</protein>
<dbReference type="Proteomes" id="UP000005714">
    <property type="component" value="Unassembled WGS sequence"/>
</dbReference>
<feature type="signal peptide" evidence="1">
    <location>
        <begin position="1"/>
        <end position="30"/>
    </location>
</feature>
<dbReference type="PROSITE" id="PS51257">
    <property type="entry name" value="PROKAR_LIPOPROTEIN"/>
    <property type="match status" value="1"/>
</dbReference>
<organism evidence="2 3">
    <name type="scientific">Brevibacterium mcbrellneri ATCC 49030</name>
    <dbReference type="NCBI Taxonomy" id="585530"/>
    <lineage>
        <taxon>Bacteria</taxon>
        <taxon>Bacillati</taxon>
        <taxon>Actinomycetota</taxon>
        <taxon>Actinomycetes</taxon>
        <taxon>Micrococcales</taxon>
        <taxon>Brevibacteriaceae</taxon>
        <taxon>Brevibacterium</taxon>
    </lineage>
</organism>
<comment type="caution">
    <text evidence="2">The sequence shown here is derived from an EMBL/GenBank/DDBJ whole genome shotgun (WGS) entry which is preliminary data.</text>
</comment>
<dbReference type="AlphaFoldDB" id="D4YQZ7"/>
<dbReference type="STRING" id="585530.HMPREF0183_2357"/>
<evidence type="ECO:0000313" key="3">
    <source>
        <dbReference type="Proteomes" id="UP000005714"/>
    </source>
</evidence>
<gene>
    <name evidence="2" type="ORF">HMPREF0183_2357</name>
</gene>
<keyword evidence="1" id="KW-0732">Signal</keyword>
<evidence type="ECO:0008006" key="4">
    <source>
        <dbReference type="Google" id="ProtNLM"/>
    </source>
</evidence>
<name>D4YQZ7_9MICO</name>
<accession>D4YQZ7</accession>
<reference evidence="2 3" key="1">
    <citation type="submission" date="2010-04" db="EMBL/GenBank/DDBJ databases">
        <authorList>
            <person name="Qin X."/>
            <person name="Bachman B."/>
            <person name="Battles P."/>
            <person name="Bell A."/>
            <person name="Bess C."/>
            <person name="Bickham C."/>
            <person name="Chaboub L."/>
            <person name="Chen D."/>
            <person name="Coyle M."/>
            <person name="Deiros D.R."/>
            <person name="Dinh H."/>
            <person name="Forbes L."/>
            <person name="Fowler G."/>
            <person name="Francisco L."/>
            <person name="Fu Q."/>
            <person name="Gubbala S."/>
            <person name="Hale W."/>
            <person name="Han Y."/>
            <person name="Hemphill L."/>
            <person name="Highlander S.K."/>
            <person name="Hirani K."/>
            <person name="Hogues M."/>
            <person name="Jackson L."/>
            <person name="Jakkamsetti A."/>
            <person name="Javaid M."/>
            <person name="Jiang H."/>
            <person name="Korchina V."/>
            <person name="Kovar C."/>
            <person name="Lara F."/>
            <person name="Lee S."/>
            <person name="Mata R."/>
            <person name="Mathew T."/>
            <person name="Moen C."/>
            <person name="Morales K."/>
            <person name="Munidasa M."/>
            <person name="Nazareth L."/>
            <person name="Ngo R."/>
            <person name="Nguyen L."/>
            <person name="Okwuonu G."/>
            <person name="Ongeri F."/>
            <person name="Patil S."/>
            <person name="Petrosino J."/>
            <person name="Pham C."/>
            <person name="Pham P."/>
            <person name="Pu L.-L."/>
            <person name="Puazo M."/>
            <person name="Raj R."/>
            <person name="Reid J."/>
            <person name="Rouhana J."/>
            <person name="Saada N."/>
            <person name="Shang Y."/>
            <person name="Simmons D."/>
            <person name="Thornton R."/>
            <person name="Warren J."/>
            <person name="Weissenberger G."/>
            <person name="Zhang J."/>
            <person name="Zhang L."/>
            <person name="Zhou C."/>
            <person name="Zhu D."/>
            <person name="Muzny D."/>
            <person name="Worley K."/>
            <person name="Gibbs R."/>
        </authorList>
    </citation>
    <scope>NUCLEOTIDE SEQUENCE [LARGE SCALE GENOMIC DNA]</scope>
    <source>
        <strain evidence="2 3">ATCC 49030</strain>
    </source>
</reference>
<keyword evidence="3" id="KW-1185">Reference proteome</keyword>
<evidence type="ECO:0000256" key="1">
    <source>
        <dbReference type="SAM" id="SignalP"/>
    </source>
</evidence>
<dbReference type="EMBL" id="ADNU01000085">
    <property type="protein sequence ID" value="EFG46388.1"/>
    <property type="molecule type" value="Genomic_DNA"/>
</dbReference>
<feature type="chain" id="PRO_5003068122" description="Lipoprotein" evidence="1">
    <location>
        <begin position="31"/>
        <end position="220"/>
    </location>
</feature>
<proteinExistence type="predicted"/>